<protein>
    <submittedName>
        <fullName evidence="1">Uncharacterized protein</fullName>
    </submittedName>
</protein>
<dbReference type="Proteomes" id="UP000232615">
    <property type="component" value="Segment"/>
</dbReference>
<proteinExistence type="predicted"/>
<sequence length="46" mass="5409">MNIFETMAQAIQTDIVNIKESLERLRYEKAWIQHILASANFENISK</sequence>
<evidence type="ECO:0000313" key="2">
    <source>
        <dbReference type="Proteomes" id="UP000232615"/>
    </source>
</evidence>
<organism evidence="1 2">
    <name type="scientific">Tunisvirus fontaine2</name>
    <dbReference type="NCBI Taxonomy" id="1421067"/>
    <lineage>
        <taxon>Viruses</taxon>
        <taxon>Varidnaviria</taxon>
        <taxon>Bamfordvirae</taxon>
        <taxon>Nucleocytoviricota</taxon>
        <taxon>Megaviricetes</taxon>
        <taxon>Pimascovirales</taxon>
        <taxon>Pimascovirales incertae sedis</taxon>
        <taxon>Marseilleviridae</taxon>
        <taxon>Losannavirus</taxon>
        <taxon>Losannavirus tunisense</taxon>
    </lineage>
</organism>
<keyword evidence="2" id="KW-1185">Reference proteome</keyword>
<dbReference type="EMBL" id="KF483846">
    <property type="protein sequence ID" value="AHC55031.1"/>
    <property type="molecule type" value="Genomic_DNA"/>
</dbReference>
<reference evidence="1 2" key="1">
    <citation type="journal article" date="2014" name="Arch. Virol.">
        <title>Complete genome sequence of Tunisvirus, a new member of the proposed family Marseilleviridae.</title>
        <authorList>
            <person name="Aherfi S."/>
            <person name="Boughalmi M."/>
            <person name="Pagnier I."/>
            <person name="Fournous G."/>
            <person name="La Scola B."/>
            <person name="Raoult D."/>
            <person name="Colson P."/>
        </authorList>
    </citation>
    <scope>NUCLEOTIDE SEQUENCE [LARGE SCALE GENOMIC DNA]</scope>
    <source>
        <strain evidence="1 2">U484</strain>
    </source>
</reference>
<name>V9SFC7_9VIRU</name>
<gene>
    <name evidence="1" type="ORF">TNS_ORF313</name>
</gene>
<accession>V9SFC7</accession>
<evidence type="ECO:0000313" key="1">
    <source>
        <dbReference type="EMBL" id="AHC55031.1"/>
    </source>
</evidence>